<dbReference type="Pfam" id="PF06028">
    <property type="entry name" value="DUF915"/>
    <property type="match status" value="1"/>
</dbReference>
<dbReference type="HOGENOM" id="CLU_077377_0_0_9"/>
<dbReference type="AlphaFoldDB" id="A0A0A8HMT9"/>
<name>A0A0A8HMT9_STAHY</name>
<gene>
    <name evidence="1" type="ORF">BUZ57_08490</name>
</gene>
<dbReference type="InterPro" id="IPR010315">
    <property type="entry name" value="DUF915_hydro-like"/>
</dbReference>
<organism evidence="1 2">
    <name type="scientific">Staphylococcus hyicus</name>
    <dbReference type="NCBI Taxonomy" id="1284"/>
    <lineage>
        <taxon>Bacteria</taxon>
        <taxon>Bacillati</taxon>
        <taxon>Bacillota</taxon>
        <taxon>Bacilli</taxon>
        <taxon>Bacillales</taxon>
        <taxon>Staphylococcaceae</taxon>
        <taxon>Staphylococcus</taxon>
    </lineage>
</organism>
<dbReference type="EMBL" id="QXVO01000025">
    <property type="protein sequence ID" value="RIO44969.1"/>
    <property type="molecule type" value="Genomic_DNA"/>
</dbReference>
<dbReference type="KEGG" id="shu:SHYC_00665"/>
<proteinExistence type="predicted"/>
<dbReference type="Proteomes" id="UP000285625">
    <property type="component" value="Unassembled WGS sequence"/>
</dbReference>
<evidence type="ECO:0000313" key="1">
    <source>
        <dbReference type="EMBL" id="RIO44969.1"/>
    </source>
</evidence>
<accession>A0A0A8HMT9</accession>
<dbReference type="SUPFAM" id="SSF53474">
    <property type="entry name" value="alpha/beta-Hydrolases"/>
    <property type="match status" value="1"/>
</dbReference>
<dbReference type="GO" id="GO:0016787">
    <property type="term" value="F:hydrolase activity"/>
    <property type="evidence" value="ECO:0007669"/>
    <property type="project" value="UniProtKB-KW"/>
</dbReference>
<dbReference type="Gene3D" id="3.40.50.1820">
    <property type="entry name" value="alpha/beta hydrolase"/>
    <property type="match status" value="1"/>
</dbReference>
<keyword evidence="1" id="KW-0378">Hydrolase</keyword>
<reference evidence="1 2" key="1">
    <citation type="journal article" date="2016" name="Front. Microbiol.">
        <title>Comprehensive Phylogenetic Analysis of Bovine Non-aureus Staphylococci Species Based on Whole-Genome Sequencing.</title>
        <authorList>
            <person name="Naushad S."/>
            <person name="Barkema H.W."/>
            <person name="Luby C."/>
            <person name="Condas L.A."/>
            <person name="Nobrega D.B."/>
            <person name="Carson D.A."/>
            <person name="De Buck J."/>
        </authorList>
    </citation>
    <scope>NUCLEOTIDE SEQUENCE [LARGE SCALE GENOMIC DNA]</scope>
    <source>
        <strain evidence="1 2">SNUC 5959</strain>
    </source>
</reference>
<sequence>MRKGIFWSVGILAIILVAITIRVLYIQFQDRQVEQAQQQFVQDRTPTLFLHGYSGTINSMKYLVNVAEDHRVTQDVVIAYVNRDGDVTFEGKMSKNAINPIIQVVLEDNTQVDLNENALWIRNVIEKLQQKYHIKDFNVVAHSMGNVSFAQYMLDYGSDRTLPQLKKQVNIAGTFNGVIGLNEEFNEIQVDRNGKPSRMNPPYQEFMQLKSVYKGKQIEVLNIFGDVLDGTHSDSRVSNSSSKSLKYLLGDSPKRYKELKYEGDEAQHSALHHNPEVANDMIRFLWSK</sequence>
<protein>
    <submittedName>
        <fullName evidence="1">Alpha/beta hydrolase</fullName>
    </submittedName>
</protein>
<evidence type="ECO:0000313" key="2">
    <source>
        <dbReference type="Proteomes" id="UP000285625"/>
    </source>
</evidence>
<dbReference type="RefSeq" id="WP_039643591.1">
    <property type="nucleotide sequence ID" value="NZ_CP008747.1"/>
</dbReference>
<dbReference type="InterPro" id="IPR029058">
    <property type="entry name" value="AB_hydrolase_fold"/>
</dbReference>
<dbReference type="GeneID" id="41071990"/>
<comment type="caution">
    <text evidence="1">The sequence shown here is derived from an EMBL/GenBank/DDBJ whole genome shotgun (WGS) entry which is preliminary data.</text>
</comment>
<dbReference type="STRING" id="1284.SHYC_00665"/>